<dbReference type="Proteomes" id="UP000284676">
    <property type="component" value="Unassembled WGS sequence"/>
</dbReference>
<gene>
    <name evidence="2" type="ORF">DW663_03850</name>
</gene>
<sequence length="193" mass="22367">MDKNILWYKNKRVEELSRILLNKEYLIYCVESLEEGKERIISLLNKDKTVALGDTWELNTEEFIERLKECKFFNYMEAGEKKEEIKRDSLTAEIAILEGEFITEDGQIVMVGDYNTSSALFGAENIIILLSENKIVKNLDIALDRVEKLKKYYKLKNEKLGNLNDGLSIGVIENGRKFNKRITLIFTLEDTGL</sequence>
<dbReference type="PANTHER" id="PTHR36179">
    <property type="entry name" value="LUD_DOM DOMAIN-CONTAINING PROTEIN"/>
    <property type="match status" value="1"/>
</dbReference>
<dbReference type="InterPro" id="IPR003741">
    <property type="entry name" value="LUD_dom"/>
</dbReference>
<name>A0A414PZF5_FUSMR</name>
<evidence type="ECO:0000259" key="1">
    <source>
        <dbReference type="Pfam" id="PF02589"/>
    </source>
</evidence>
<dbReference type="Pfam" id="PF02589">
    <property type="entry name" value="LUD_dom"/>
    <property type="match status" value="1"/>
</dbReference>
<comment type="caution">
    <text evidence="2">The sequence shown here is derived from an EMBL/GenBank/DDBJ whole genome shotgun (WGS) entry which is preliminary data.</text>
</comment>
<dbReference type="EMBL" id="QRHL01000003">
    <property type="protein sequence ID" value="RHF73930.1"/>
    <property type="molecule type" value="Genomic_DNA"/>
</dbReference>
<organism evidence="2 3">
    <name type="scientific">Fusobacterium mortiferum</name>
    <dbReference type="NCBI Taxonomy" id="850"/>
    <lineage>
        <taxon>Bacteria</taxon>
        <taxon>Fusobacteriati</taxon>
        <taxon>Fusobacteriota</taxon>
        <taxon>Fusobacteriia</taxon>
        <taxon>Fusobacteriales</taxon>
        <taxon>Fusobacteriaceae</taxon>
        <taxon>Fusobacterium</taxon>
    </lineage>
</organism>
<dbReference type="GeneID" id="62762823"/>
<dbReference type="AlphaFoldDB" id="A0A414PZF5"/>
<evidence type="ECO:0000313" key="3">
    <source>
        <dbReference type="Proteomes" id="UP000284676"/>
    </source>
</evidence>
<proteinExistence type="predicted"/>
<feature type="domain" description="LUD" evidence="1">
    <location>
        <begin position="14"/>
        <end position="157"/>
    </location>
</feature>
<accession>A0A414PZF5</accession>
<dbReference type="PANTHER" id="PTHR36179:SF2">
    <property type="entry name" value="LUD DOMAIN-CONTAINING PROTEIN"/>
    <property type="match status" value="1"/>
</dbReference>
<protein>
    <recommendedName>
        <fullName evidence="1">LUD domain-containing protein</fullName>
    </recommendedName>
</protein>
<dbReference type="RefSeq" id="WP_005883633.1">
    <property type="nucleotide sequence ID" value="NZ_CABMMQ010000001.1"/>
</dbReference>
<reference evidence="2 3" key="1">
    <citation type="submission" date="2018-08" db="EMBL/GenBank/DDBJ databases">
        <title>A genome reference for cultivated species of the human gut microbiota.</title>
        <authorList>
            <person name="Zou Y."/>
            <person name="Xue W."/>
            <person name="Luo G."/>
        </authorList>
    </citation>
    <scope>NUCLEOTIDE SEQUENCE [LARGE SCALE GENOMIC DNA]</scope>
    <source>
        <strain evidence="2 3">AM25-1</strain>
    </source>
</reference>
<evidence type="ECO:0000313" key="2">
    <source>
        <dbReference type="EMBL" id="RHF73930.1"/>
    </source>
</evidence>